<dbReference type="Proteomes" id="UP000001595">
    <property type="component" value="Chromosome 20"/>
</dbReference>
<dbReference type="Ensembl" id="ENSPPYT00000046146.1">
    <property type="protein sequence ID" value="ENSPPYP00000043873.1"/>
    <property type="gene ID" value="ENSPPYG00000037753.1"/>
</dbReference>
<dbReference type="PANTHER" id="PTHR11071:SF490">
    <property type="entry name" value="PEPTIDYL-PROLYL CIS-TRANS ISOMERASE A"/>
    <property type="match status" value="1"/>
</dbReference>
<evidence type="ECO:0000256" key="2">
    <source>
        <dbReference type="ARBA" id="ARBA00004123"/>
    </source>
</evidence>
<dbReference type="GO" id="GO:0006457">
    <property type="term" value="P:protein folding"/>
    <property type="evidence" value="ECO:0007669"/>
    <property type="project" value="InterPro"/>
</dbReference>
<keyword evidence="11" id="KW-0007">Acetylation</keyword>
<name>A0A8I5UTQ8_PONAB</name>
<dbReference type="GO" id="GO:0003755">
    <property type="term" value="F:peptidyl-prolyl cis-trans isomerase activity"/>
    <property type="evidence" value="ECO:0007669"/>
    <property type="project" value="UniProtKB-UniRule"/>
</dbReference>
<comment type="similarity">
    <text evidence="15">Belongs to the cyclophilin-type PPIase family. PPIase A subfamily.</text>
</comment>
<dbReference type="Gene3D" id="2.40.100.10">
    <property type="entry name" value="Cyclophilin-like"/>
    <property type="match status" value="1"/>
</dbReference>
<reference evidence="18 19" key="1">
    <citation type="submission" date="2008-02" db="EMBL/GenBank/DDBJ databases">
        <title>A 6x draft sequence assembly of the Pongo pygmaeus abelii genome.</title>
        <authorList>
            <person name="Wilson R.K."/>
            <person name="Mardis E."/>
        </authorList>
    </citation>
    <scope>NUCLEOTIDE SEQUENCE [LARGE SCALE GENOMIC DNA]</scope>
</reference>
<evidence type="ECO:0000256" key="5">
    <source>
        <dbReference type="ARBA" id="ARBA00022490"/>
    </source>
</evidence>
<evidence type="ECO:0000256" key="7">
    <source>
        <dbReference type="ARBA" id="ARBA00022525"/>
    </source>
</evidence>
<dbReference type="InterPro" id="IPR002130">
    <property type="entry name" value="Cyclophilin-type_PPIase_dom"/>
</dbReference>
<keyword evidence="12 16" id="KW-0697">Rotamase</keyword>
<dbReference type="InterPro" id="IPR024936">
    <property type="entry name" value="Cyclophilin-type_PPIase"/>
</dbReference>
<keyword evidence="13 16" id="KW-0413">Isomerase</keyword>
<dbReference type="EC" id="5.2.1.8" evidence="16"/>
<evidence type="ECO:0000256" key="14">
    <source>
        <dbReference type="ARBA" id="ARBA00023242"/>
    </source>
</evidence>
<keyword evidence="9" id="KW-0053">Apoptosis</keyword>
<dbReference type="GO" id="GO:0005634">
    <property type="term" value="C:nucleus"/>
    <property type="evidence" value="ECO:0007669"/>
    <property type="project" value="UniProtKB-SubCell"/>
</dbReference>
<reference evidence="18" key="3">
    <citation type="submission" date="2025-09" db="UniProtKB">
        <authorList>
            <consortium name="Ensembl"/>
        </authorList>
    </citation>
    <scope>IDENTIFICATION</scope>
</reference>
<keyword evidence="6" id="KW-1017">Isopeptide bond</keyword>
<keyword evidence="19" id="KW-1185">Reference proteome</keyword>
<evidence type="ECO:0000313" key="18">
    <source>
        <dbReference type="Ensembl" id="ENSPPYP00000043873.1"/>
    </source>
</evidence>
<keyword evidence="8" id="KW-0597">Phosphoprotein</keyword>
<evidence type="ECO:0000256" key="9">
    <source>
        <dbReference type="ARBA" id="ARBA00022703"/>
    </source>
</evidence>
<evidence type="ECO:0000256" key="4">
    <source>
        <dbReference type="ARBA" id="ARBA00004613"/>
    </source>
</evidence>
<evidence type="ECO:0000259" key="17">
    <source>
        <dbReference type="PROSITE" id="PS50072"/>
    </source>
</evidence>
<evidence type="ECO:0000256" key="16">
    <source>
        <dbReference type="RuleBase" id="RU363019"/>
    </source>
</evidence>
<dbReference type="SUPFAM" id="SSF50891">
    <property type="entry name" value="Cyclophilin-like"/>
    <property type="match status" value="1"/>
</dbReference>
<dbReference type="GO" id="GO:0016018">
    <property type="term" value="F:cyclosporin A binding"/>
    <property type="evidence" value="ECO:0007669"/>
    <property type="project" value="TreeGrafter"/>
</dbReference>
<gene>
    <name evidence="18" type="primary">LOC100453918</name>
</gene>
<accession>A0A8I5UTQ8</accession>
<dbReference type="PRINTS" id="PR00153">
    <property type="entry name" value="CSAPPISMRASE"/>
</dbReference>
<evidence type="ECO:0000256" key="3">
    <source>
        <dbReference type="ARBA" id="ARBA00004496"/>
    </source>
</evidence>
<dbReference type="GeneTree" id="ENSGT00950000183087"/>
<keyword evidence="5" id="KW-0963">Cytoplasm</keyword>
<keyword evidence="14" id="KW-0539">Nucleus</keyword>
<evidence type="ECO:0000256" key="10">
    <source>
        <dbReference type="ARBA" id="ARBA00022843"/>
    </source>
</evidence>
<evidence type="ECO:0000256" key="15">
    <source>
        <dbReference type="ARBA" id="ARBA00037940"/>
    </source>
</evidence>
<keyword evidence="10" id="KW-0832">Ubl conjugation</keyword>
<dbReference type="InterPro" id="IPR029000">
    <property type="entry name" value="Cyclophilin-like_dom_sf"/>
</dbReference>
<dbReference type="FunFam" id="2.40.100.10:FF:000011">
    <property type="entry name" value="Peptidyl-prolyl cis-trans isomerase A"/>
    <property type="match status" value="1"/>
</dbReference>
<evidence type="ECO:0000256" key="12">
    <source>
        <dbReference type="ARBA" id="ARBA00023110"/>
    </source>
</evidence>
<dbReference type="Pfam" id="PF00160">
    <property type="entry name" value="Pro_isomerase"/>
    <property type="match status" value="1"/>
</dbReference>
<protein>
    <recommendedName>
        <fullName evidence="16">Peptidyl-prolyl cis-trans isomerase</fullName>
        <shortName evidence="16">PPIase</shortName>
        <ecNumber evidence="16">5.2.1.8</ecNumber>
    </recommendedName>
</protein>
<sequence length="165" mass="18209">MVNPTMFFDISVNTKPLGRVSFELFANKFPKTAESFRALSTGEKGFGYKGSCFHRIIPGFMCQGGDFTCHNGTGGKPICGEKFDDEKFILKHTGPGILSMANAGPNTNDSQFFICTAKTEWLDGKHVVFGKVKEGMKIVEAMEYFGSRNGKTSKKIIIADCRQLQ</sequence>
<evidence type="ECO:0000256" key="13">
    <source>
        <dbReference type="ARBA" id="ARBA00023235"/>
    </source>
</evidence>
<dbReference type="GO" id="GO:0006915">
    <property type="term" value="P:apoptotic process"/>
    <property type="evidence" value="ECO:0007669"/>
    <property type="project" value="UniProtKB-KW"/>
</dbReference>
<dbReference type="InterPro" id="IPR020892">
    <property type="entry name" value="Cyclophilin-type_PPIase_CS"/>
</dbReference>
<evidence type="ECO:0000256" key="11">
    <source>
        <dbReference type="ARBA" id="ARBA00022990"/>
    </source>
</evidence>
<comment type="function">
    <text evidence="16">PPIases accelerate the folding of proteins. It catalyzes the cis-trans isomerization of proline imidic peptide bonds in oligopeptides.</text>
</comment>
<dbReference type="PROSITE" id="PS50072">
    <property type="entry name" value="CSA_PPIASE_2"/>
    <property type="match status" value="1"/>
</dbReference>
<comment type="subcellular location">
    <subcellularLocation>
        <location evidence="3">Cytoplasm</location>
    </subcellularLocation>
    <subcellularLocation>
        <location evidence="2">Nucleus</location>
    </subcellularLocation>
    <subcellularLocation>
        <location evidence="4">Secreted</location>
    </subcellularLocation>
</comment>
<evidence type="ECO:0000256" key="1">
    <source>
        <dbReference type="ARBA" id="ARBA00000971"/>
    </source>
</evidence>
<dbReference type="PROSITE" id="PS00170">
    <property type="entry name" value="CSA_PPIASE_1"/>
    <property type="match status" value="1"/>
</dbReference>
<evidence type="ECO:0000256" key="8">
    <source>
        <dbReference type="ARBA" id="ARBA00022553"/>
    </source>
</evidence>
<dbReference type="GO" id="GO:0005737">
    <property type="term" value="C:cytoplasm"/>
    <property type="evidence" value="ECO:0007669"/>
    <property type="project" value="UniProtKB-SubCell"/>
</dbReference>
<reference evidence="18" key="2">
    <citation type="submission" date="2025-08" db="UniProtKB">
        <authorList>
            <consortium name="Ensembl"/>
        </authorList>
    </citation>
    <scope>IDENTIFICATION</scope>
</reference>
<dbReference type="AlphaFoldDB" id="A0A8I5UTQ8"/>
<dbReference type="PIRSF" id="PIRSF001467">
    <property type="entry name" value="Peptidylpro_ismrse"/>
    <property type="match status" value="1"/>
</dbReference>
<organism evidence="18 19">
    <name type="scientific">Pongo abelii</name>
    <name type="common">Sumatran orangutan</name>
    <name type="synonym">Pongo pygmaeus abelii</name>
    <dbReference type="NCBI Taxonomy" id="9601"/>
    <lineage>
        <taxon>Eukaryota</taxon>
        <taxon>Metazoa</taxon>
        <taxon>Chordata</taxon>
        <taxon>Craniata</taxon>
        <taxon>Vertebrata</taxon>
        <taxon>Euteleostomi</taxon>
        <taxon>Mammalia</taxon>
        <taxon>Eutheria</taxon>
        <taxon>Euarchontoglires</taxon>
        <taxon>Primates</taxon>
        <taxon>Haplorrhini</taxon>
        <taxon>Catarrhini</taxon>
        <taxon>Hominidae</taxon>
        <taxon>Pongo</taxon>
    </lineage>
</organism>
<dbReference type="PANTHER" id="PTHR11071">
    <property type="entry name" value="PEPTIDYL-PROLYL CIS-TRANS ISOMERASE"/>
    <property type="match status" value="1"/>
</dbReference>
<evidence type="ECO:0000256" key="6">
    <source>
        <dbReference type="ARBA" id="ARBA00022499"/>
    </source>
</evidence>
<proteinExistence type="inferred from homology"/>
<evidence type="ECO:0000313" key="19">
    <source>
        <dbReference type="Proteomes" id="UP000001595"/>
    </source>
</evidence>
<dbReference type="OMA" id="MFFDISV"/>
<keyword evidence="7" id="KW-0964">Secreted</keyword>
<dbReference type="GO" id="GO:0005576">
    <property type="term" value="C:extracellular region"/>
    <property type="evidence" value="ECO:0007669"/>
    <property type="project" value="UniProtKB-SubCell"/>
</dbReference>
<feature type="domain" description="PPIase cyclophilin-type" evidence="17">
    <location>
        <begin position="7"/>
        <end position="163"/>
    </location>
</feature>
<comment type="catalytic activity">
    <reaction evidence="1 16">
        <text>[protein]-peptidylproline (omega=180) = [protein]-peptidylproline (omega=0)</text>
        <dbReference type="Rhea" id="RHEA:16237"/>
        <dbReference type="Rhea" id="RHEA-COMP:10747"/>
        <dbReference type="Rhea" id="RHEA-COMP:10748"/>
        <dbReference type="ChEBI" id="CHEBI:83833"/>
        <dbReference type="ChEBI" id="CHEBI:83834"/>
        <dbReference type="EC" id="5.2.1.8"/>
    </reaction>
</comment>